<proteinExistence type="predicted"/>
<evidence type="ECO:0000313" key="2">
    <source>
        <dbReference type="Proteomes" id="UP000756132"/>
    </source>
</evidence>
<organism evidence="1 2">
    <name type="scientific">Passalora fulva</name>
    <name type="common">Tomato leaf mold</name>
    <name type="synonym">Cladosporium fulvum</name>
    <dbReference type="NCBI Taxonomy" id="5499"/>
    <lineage>
        <taxon>Eukaryota</taxon>
        <taxon>Fungi</taxon>
        <taxon>Dikarya</taxon>
        <taxon>Ascomycota</taxon>
        <taxon>Pezizomycotina</taxon>
        <taxon>Dothideomycetes</taxon>
        <taxon>Dothideomycetidae</taxon>
        <taxon>Mycosphaerellales</taxon>
        <taxon>Mycosphaerellaceae</taxon>
        <taxon>Fulvia</taxon>
    </lineage>
</organism>
<protein>
    <submittedName>
        <fullName evidence="1">Uncharacterized protein</fullName>
    </submittedName>
</protein>
<accession>A0A9Q8P7A9</accession>
<dbReference type="KEGG" id="ffu:CLAFUR5_04271"/>
<sequence length="60" mass="6654">MPYTVECLCRLVAMMGRSEHPEPLGQNVKVTSVLDKQHEHAIVDDNATLDEQTLGALGYK</sequence>
<dbReference type="GeneID" id="71984149"/>
<dbReference type="EMBL" id="CP090166">
    <property type="protein sequence ID" value="UJO15914.1"/>
    <property type="molecule type" value="Genomic_DNA"/>
</dbReference>
<name>A0A9Q8P7A9_PASFU</name>
<dbReference type="AlphaFoldDB" id="A0A9Q8P7A9"/>
<reference evidence="1" key="2">
    <citation type="journal article" date="2022" name="Microb. Genom.">
        <title>A chromosome-scale genome assembly of the tomato pathogen Cladosporium fulvum reveals a compartmentalized genome architecture and the presence of a dispensable chromosome.</title>
        <authorList>
            <person name="Zaccaron A.Z."/>
            <person name="Chen L.H."/>
            <person name="Samaras A."/>
            <person name="Stergiopoulos I."/>
        </authorList>
    </citation>
    <scope>NUCLEOTIDE SEQUENCE</scope>
    <source>
        <strain evidence="1">Race5_Kim</strain>
    </source>
</reference>
<dbReference type="RefSeq" id="XP_047760280.1">
    <property type="nucleotide sequence ID" value="XM_047903419.1"/>
</dbReference>
<gene>
    <name evidence="1" type="ORF">CLAFUR5_04271</name>
</gene>
<reference evidence="1" key="1">
    <citation type="submission" date="2021-12" db="EMBL/GenBank/DDBJ databases">
        <authorList>
            <person name="Zaccaron A."/>
            <person name="Stergiopoulos I."/>
        </authorList>
    </citation>
    <scope>NUCLEOTIDE SEQUENCE</scope>
    <source>
        <strain evidence="1">Race5_Kim</strain>
    </source>
</reference>
<evidence type="ECO:0000313" key="1">
    <source>
        <dbReference type="EMBL" id="UJO15914.1"/>
    </source>
</evidence>
<dbReference type="Proteomes" id="UP000756132">
    <property type="component" value="Chromosome 4"/>
</dbReference>
<keyword evidence="2" id="KW-1185">Reference proteome</keyword>